<dbReference type="Pfam" id="PF01385">
    <property type="entry name" value="OrfB_IS605"/>
    <property type="match status" value="1"/>
</dbReference>
<organism evidence="13 15">
    <name type="scientific">Mycolicibacterium boenickei</name>
    <dbReference type="NCBI Taxonomy" id="146017"/>
    <lineage>
        <taxon>Bacteria</taxon>
        <taxon>Bacillati</taxon>
        <taxon>Actinomycetota</taxon>
        <taxon>Actinomycetes</taxon>
        <taxon>Mycobacteriales</taxon>
        <taxon>Mycobacteriaceae</taxon>
        <taxon>Mycolicibacterium</taxon>
    </lineage>
</organism>
<keyword evidence="4" id="KW-0479">Metal-binding</keyword>
<evidence type="ECO:0000259" key="10">
    <source>
        <dbReference type="Pfam" id="PF07282"/>
    </source>
</evidence>
<reference evidence="12" key="2">
    <citation type="submission" date="2020-02" db="EMBL/GenBank/DDBJ databases">
        <authorList>
            <person name="Matsumoto Y."/>
            <person name="Motooka D."/>
            <person name="Nakamura S."/>
        </authorList>
    </citation>
    <scope>NUCLEOTIDE SEQUENCE</scope>
    <source>
        <strain evidence="12">JCM 15653</strain>
    </source>
</reference>
<dbReference type="InterPro" id="IPR021027">
    <property type="entry name" value="Transposase_put_HTH"/>
</dbReference>
<dbReference type="GO" id="GO:0003677">
    <property type="term" value="F:DNA binding"/>
    <property type="evidence" value="ECO:0007669"/>
    <property type="project" value="UniProtKB-KW"/>
</dbReference>
<dbReference type="EMBL" id="AP022579">
    <property type="protein sequence ID" value="BBX88629.1"/>
    <property type="molecule type" value="Genomic_DNA"/>
</dbReference>
<dbReference type="InterPro" id="IPR001959">
    <property type="entry name" value="Transposase"/>
</dbReference>
<dbReference type="Pfam" id="PF07282">
    <property type="entry name" value="Cas12f1-like_TNB"/>
    <property type="match status" value="1"/>
</dbReference>
<keyword evidence="5" id="KW-0862">Zinc</keyword>
<evidence type="ECO:0000313" key="15">
    <source>
        <dbReference type="Proteomes" id="UP001162885"/>
    </source>
</evidence>
<feature type="region of interest" description="Disordered" evidence="8">
    <location>
        <begin position="287"/>
        <end position="309"/>
    </location>
</feature>
<evidence type="ECO:0000259" key="11">
    <source>
        <dbReference type="Pfam" id="PF12323"/>
    </source>
</evidence>
<dbReference type="Proteomes" id="UP001162885">
    <property type="component" value="Chromosome"/>
</dbReference>
<feature type="domain" description="Cas12f1-like TNB" evidence="10">
    <location>
        <begin position="317"/>
        <end position="383"/>
    </location>
</feature>
<evidence type="ECO:0000256" key="1">
    <source>
        <dbReference type="ARBA" id="ARBA00008761"/>
    </source>
</evidence>
<dbReference type="EMBL" id="CP060016">
    <property type="protein sequence ID" value="UNB99043.1"/>
    <property type="molecule type" value="Genomic_DNA"/>
</dbReference>
<evidence type="ECO:0000256" key="2">
    <source>
        <dbReference type="ARBA" id="ARBA00011044"/>
    </source>
</evidence>
<reference evidence="13 15" key="3">
    <citation type="journal article" date="2022" name="BMC Genomics">
        <title>Comparative genome analysis of mycobacteria focusing on tRNA and non-coding RNA.</title>
        <authorList>
            <person name="Behra P.R.K."/>
            <person name="Pettersson B.M.F."/>
            <person name="Ramesh M."/>
            <person name="Das S."/>
            <person name="Dasgupta S."/>
            <person name="Kirsebom L.A."/>
        </authorList>
    </citation>
    <scope>NUCLEOTIDE SEQUENCE [LARGE SCALE GENOMIC DNA]</scope>
    <source>
        <strain evidence="13 15">DSM 44677</strain>
    </source>
</reference>
<feature type="compositionally biased region" description="Basic residues" evidence="8">
    <location>
        <begin position="226"/>
        <end position="256"/>
    </location>
</feature>
<dbReference type="GO" id="GO:0046872">
    <property type="term" value="F:metal ion binding"/>
    <property type="evidence" value="ECO:0007669"/>
    <property type="project" value="UniProtKB-KW"/>
</dbReference>
<dbReference type="InterPro" id="IPR051399">
    <property type="entry name" value="RNA-guided_DNA_endo/Transpos"/>
</dbReference>
<sequence>MRRSYVFRLRPTARQHVSLGRCLDAHRELYNAALQERRDAWSHNQTRIYYGDQSAQLTEIRAARADHAVWSFSSQQATLRRLNKAFDGFFRRVKTAKPGVKSGYPRFKGKTRFDSVGWPKDGDGARWLPESKRVYLQGIGQVKVELHRPVAGRVKTIQVKRQGRRWILVLSCDDVADNPLPATGRQAGIDVGIASFAITSDGEHIDNPRWGRAAADELAAAQQRLQRAKRGSKNRQRRRQTVAARHRKVANQRKDFHHKQARALVESYDVLVVEDLKIVNMVRRAKPVPDPDNPGQFHKNGTRAKSGLNRSISDASWGGFVSKLRAKAEEAGREWIEVDPRHTSDGCEKCGYAARENRVTQAEFVCQRCSHRAQADEHAARNILRAGLALHANAA</sequence>
<keyword evidence="7" id="KW-0233">DNA recombination</keyword>
<protein>
    <submittedName>
        <fullName evidence="13">Transposase</fullName>
    </submittedName>
</protein>
<evidence type="ECO:0000256" key="7">
    <source>
        <dbReference type="ARBA" id="ARBA00023172"/>
    </source>
</evidence>
<dbReference type="GO" id="GO:0032196">
    <property type="term" value="P:transposition"/>
    <property type="evidence" value="ECO:0007669"/>
    <property type="project" value="UniProtKB-KW"/>
</dbReference>
<reference evidence="12 14" key="1">
    <citation type="journal article" date="2019" name="Emerg. Microbes Infect.">
        <title>Comprehensive subspecies identification of 175 nontuberculous mycobacteria species based on 7547 genomic profiles.</title>
        <authorList>
            <person name="Matsumoto Y."/>
            <person name="Kinjo T."/>
            <person name="Motooka D."/>
            <person name="Nabeya D."/>
            <person name="Jung N."/>
            <person name="Uechi K."/>
            <person name="Horii T."/>
            <person name="Iida T."/>
            <person name="Fujita J."/>
            <person name="Nakamura S."/>
        </authorList>
    </citation>
    <scope>NUCLEOTIDE SEQUENCE [LARGE SCALE GENOMIC DNA]</scope>
    <source>
        <strain evidence="12 14">JCM 15653</strain>
    </source>
</reference>
<keyword evidence="14" id="KW-1185">Reference proteome</keyword>
<evidence type="ECO:0000256" key="6">
    <source>
        <dbReference type="ARBA" id="ARBA00023125"/>
    </source>
</evidence>
<dbReference type="AlphaFoldDB" id="A0AAX2ZVK6"/>
<evidence type="ECO:0000256" key="8">
    <source>
        <dbReference type="SAM" id="MobiDB-lite"/>
    </source>
</evidence>
<evidence type="ECO:0000313" key="12">
    <source>
        <dbReference type="EMBL" id="BBX88629.1"/>
    </source>
</evidence>
<accession>A0AAX2ZVK6</accession>
<feature type="domain" description="Probable transposase IS891/IS1136/IS1341" evidence="9">
    <location>
        <begin position="178"/>
        <end position="284"/>
    </location>
</feature>
<evidence type="ECO:0000313" key="14">
    <source>
        <dbReference type="Proteomes" id="UP000466683"/>
    </source>
</evidence>
<comment type="similarity">
    <text evidence="2">In the N-terminal section; belongs to the transposase 2 family.</text>
</comment>
<name>A0AAX2ZVK6_9MYCO</name>
<dbReference type="RefSeq" id="WP_174814443.1">
    <property type="nucleotide sequence ID" value="NZ_AP022579.1"/>
</dbReference>
<keyword evidence="6" id="KW-0238">DNA-binding</keyword>
<dbReference type="PANTHER" id="PTHR30405">
    <property type="entry name" value="TRANSPOSASE"/>
    <property type="match status" value="1"/>
</dbReference>
<dbReference type="GO" id="GO:0006310">
    <property type="term" value="P:DNA recombination"/>
    <property type="evidence" value="ECO:0007669"/>
    <property type="project" value="UniProtKB-KW"/>
</dbReference>
<proteinExistence type="inferred from homology"/>
<evidence type="ECO:0000313" key="13">
    <source>
        <dbReference type="EMBL" id="UNB99043.1"/>
    </source>
</evidence>
<feature type="region of interest" description="Disordered" evidence="8">
    <location>
        <begin position="221"/>
        <end position="256"/>
    </location>
</feature>
<dbReference type="NCBIfam" id="NF040570">
    <property type="entry name" value="guided_TnpB"/>
    <property type="match status" value="1"/>
</dbReference>
<keyword evidence="3" id="KW-0815">Transposition</keyword>
<evidence type="ECO:0000256" key="4">
    <source>
        <dbReference type="ARBA" id="ARBA00022723"/>
    </source>
</evidence>
<evidence type="ECO:0000259" key="9">
    <source>
        <dbReference type="Pfam" id="PF01385"/>
    </source>
</evidence>
<dbReference type="PANTHER" id="PTHR30405:SF11">
    <property type="entry name" value="RNA-GUIDED DNA ENDONUCLEASE RV2885C-RELATED"/>
    <property type="match status" value="1"/>
</dbReference>
<evidence type="ECO:0000256" key="3">
    <source>
        <dbReference type="ARBA" id="ARBA00022578"/>
    </source>
</evidence>
<gene>
    <name evidence="13" type="ORF">H5U98_26725</name>
    <name evidence="12" type="ORF">MBOE_02780</name>
</gene>
<dbReference type="InterPro" id="IPR010095">
    <property type="entry name" value="Cas12f1-like_TNB"/>
</dbReference>
<feature type="domain" description="Transposase putative helix-turn-helix" evidence="11">
    <location>
        <begin position="1"/>
        <end position="45"/>
    </location>
</feature>
<dbReference type="Proteomes" id="UP000466683">
    <property type="component" value="Chromosome"/>
</dbReference>
<comment type="similarity">
    <text evidence="1">In the C-terminal section; belongs to the transposase 35 family.</text>
</comment>
<evidence type="ECO:0000256" key="5">
    <source>
        <dbReference type="ARBA" id="ARBA00022833"/>
    </source>
</evidence>
<dbReference type="Pfam" id="PF12323">
    <property type="entry name" value="HTH_OrfB_IS605"/>
    <property type="match status" value="1"/>
</dbReference>